<dbReference type="InParanoid" id="A0A7M7JFX1"/>
<dbReference type="InterPro" id="IPR035969">
    <property type="entry name" value="Rab-GAP_TBC_sf"/>
</dbReference>
<dbReference type="OMA" id="MIMRVLM"/>
<sequence>MALKEAELATGDGHIGDTEQMSLILDERARKHAKIEDAIKECDVVRLRAMACDDGGFLNDELRRQAWPILLGIEQTSVLKESTEDEIKSHTSYEQVVLDVNRSIKRFPPSIPTESRLNLQDKLVKVIMRVLVANPQLHYYQGYHDICVTILLVVNGDENLAFQIIEKVSRVKLRVYMEASMKATAEQLEFVCILVDTQDPELGKFLELSQCGIMFCVPWCITWFGHDLDHYPSLVRLYDLFLAIEDDPHLMPVYLTASLVLSHSKMLQLEECSMASVHSYLSKVPSTINFENGELEKHVTFARKLAAYFPVNELRAIQAKNQARAELEQQWRESLLGMTFSQLRSMSWNKRVFGAVIIVTVAIAYQVYRKRSLPTSER</sequence>
<dbReference type="SMART" id="SM00164">
    <property type="entry name" value="TBC"/>
    <property type="match status" value="1"/>
</dbReference>
<organism evidence="3 4">
    <name type="scientific">Varroa destructor</name>
    <name type="common">Honeybee mite</name>
    <dbReference type="NCBI Taxonomy" id="109461"/>
    <lineage>
        <taxon>Eukaryota</taxon>
        <taxon>Metazoa</taxon>
        <taxon>Ecdysozoa</taxon>
        <taxon>Arthropoda</taxon>
        <taxon>Chelicerata</taxon>
        <taxon>Arachnida</taxon>
        <taxon>Acari</taxon>
        <taxon>Parasitiformes</taxon>
        <taxon>Mesostigmata</taxon>
        <taxon>Gamasina</taxon>
        <taxon>Dermanyssoidea</taxon>
        <taxon>Varroidae</taxon>
        <taxon>Varroa</taxon>
    </lineage>
</organism>
<dbReference type="AlphaFoldDB" id="A0A7M7JFX1"/>
<feature type="domain" description="Rab-GAP TBC" evidence="2">
    <location>
        <begin position="57"/>
        <end position="245"/>
    </location>
</feature>
<protein>
    <recommendedName>
        <fullName evidence="2">Rab-GAP TBC domain-containing protein</fullName>
    </recommendedName>
</protein>
<dbReference type="Proteomes" id="UP000594260">
    <property type="component" value="Unplaced"/>
</dbReference>
<evidence type="ECO:0000259" key="2">
    <source>
        <dbReference type="PROSITE" id="PS50086"/>
    </source>
</evidence>
<evidence type="ECO:0000313" key="3">
    <source>
        <dbReference type="EnsemblMetazoa" id="XP_022651484"/>
    </source>
</evidence>
<dbReference type="SUPFAM" id="SSF47923">
    <property type="entry name" value="Ypt/Rab-GAP domain of gyp1p"/>
    <property type="match status" value="2"/>
</dbReference>
<dbReference type="KEGG" id="vde:111246323"/>
<name>A0A7M7JFX1_VARDE</name>
<dbReference type="InterPro" id="IPR045913">
    <property type="entry name" value="TBC20/Gyp8-like"/>
</dbReference>
<dbReference type="RefSeq" id="XP_022651484.1">
    <property type="nucleotide sequence ID" value="XM_022795749.1"/>
</dbReference>
<reference evidence="3" key="1">
    <citation type="submission" date="2021-01" db="UniProtKB">
        <authorList>
            <consortium name="EnsemblMetazoa"/>
        </authorList>
    </citation>
    <scope>IDENTIFICATION</scope>
</reference>
<accession>A0A7M7JFX1</accession>
<dbReference type="PANTHER" id="PTHR20913:SF7">
    <property type="entry name" value="RE60063P"/>
    <property type="match status" value="1"/>
</dbReference>
<dbReference type="EnsemblMetazoa" id="XM_022795749">
    <property type="protein sequence ID" value="XP_022651484"/>
    <property type="gene ID" value="LOC111246323"/>
</dbReference>
<dbReference type="GeneID" id="111246323"/>
<dbReference type="Gene3D" id="1.10.8.1310">
    <property type="match status" value="1"/>
</dbReference>
<proteinExistence type="predicted"/>
<dbReference type="GO" id="GO:0005789">
    <property type="term" value="C:endoplasmic reticulum membrane"/>
    <property type="evidence" value="ECO:0007669"/>
    <property type="project" value="TreeGrafter"/>
</dbReference>
<dbReference type="PROSITE" id="PS50086">
    <property type="entry name" value="TBC_RABGAP"/>
    <property type="match status" value="1"/>
</dbReference>
<dbReference type="PANTHER" id="PTHR20913">
    <property type="entry name" value="TBC1 DOMAIN FAMILY MEMBER 20/GTPASE"/>
    <property type="match status" value="1"/>
</dbReference>
<dbReference type="Gene3D" id="1.10.472.80">
    <property type="entry name" value="Ypt/Rab-GAP domain of gyp1p, domain 3"/>
    <property type="match status" value="1"/>
</dbReference>
<dbReference type="GO" id="GO:0005096">
    <property type="term" value="F:GTPase activator activity"/>
    <property type="evidence" value="ECO:0007669"/>
    <property type="project" value="UniProtKB-KW"/>
</dbReference>
<keyword evidence="4" id="KW-1185">Reference proteome</keyword>
<dbReference type="GO" id="GO:0006888">
    <property type="term" value="P:endoplasmic reticulum to Golgi vesicle-mediated transport"/>
    <property type="evidence" value="ECO:0007669"/>
    <property type="project" value="TreeGrafter"/>
</dbReference>
<dbReference type="Pfam" id="PF00566">
    <property type="entry name" value="RabGAP-TBC"/>
    <property type="match status" value="1"/>
</dbReference>
<keyword evidence="1" id="KW-0343">GTPase activation</keyword>
<dbReference type="OrthoDB" id="206700at2759"/>
<evidence type="ECO:0000256" key="1">
    <source>
        <dbReference type="ARBA" id="ARBA00022468"/>
    </source>
</evidence>
<evidence type="ECO:0000313" key="4">
    <source>
        <dbReference type="Proteomes" id="UP000594260"/>
    </source>
</evidence>
<dbReference type="FunFam" id="1.10.8.1310:FF:000001">
    <property type="entry name" value="TBC1 domain family, member 20"/>
    <property type="match status" value="1"/>
</dbReference>
<dbReference type="InterPro" id="IPR000195">
    <property type="entry name" value="Rab-GAP-TBC_dom"/>
</dbReference>
<dbReference type="FunCoup" id="A0A7M7JFX1">
    <property type="interactions" value="1528"/>
</dbReference>